<evidence type="ECO:0000313" key="3">
    <source>
        <dbReference type="EMBL" id="KAK7076031.1"/>
    </source>
</evidence>
<feature type="domain" description="Brr2 N-terminal helicase PWI" evidence="1">
    <location>
        <begin position="248"/>
        <end position="313"/>
    </location>
</feature>
<evidence type="ECO:0000313" key="4">
    <source>
        <dbReference type="Proteomes" id="UP001381693"/>
    </source>
</evidence>
<sequence>MRGRCCNCNNMAPHRDSDSNITNGQGMGAPRFTVFMRAYGDASLTNGMEADNEDVTAILARKREEKRQLVRRSGLTWSRLKAEVEKLGQKFGLKLDCYLREVWEVARLVAPEPDTREEAAILLFQVSHDHAVPTLHQNQKLRRMFGDVKQHTLARAHKAVRSIADVTSEEELVEMMQQLSTPERDPPMFGTKIKLGLRRPTTCDEFPYHSLLNLKKAKEESRASLLYDGYAPEPLEKETKVKVSKEIYDRSWIEAEMLKYYSDTSIISELSNSTMTLLCSPKADDELQNELFDLLGFERFELIQSLLKQRSVIKNPSPNKQQKINALLNGLAGQSGREHPTFGQSVTIMNEMEKQLLKQARKEEKKLFKAAKQLAEEDAPDDFSPETLRAK</sequence>
<feature type="domain" description="ASCC3-like N-terminal" evidence="2">
    <location>
        <begin position="99"/>
        <end position="177"/>
    </location>
</feature>
<dbReference type="InterPro" id="IPR058856">
    <property type="entry name" value="ASCC3_N"/>
</dbReference>
<dbReference type="EMBL" id="JAXCGZ010009910">
    <property type="protein sequence ID" value="KAK7076031.1"/>
    <property type="molecule type" value="Genomic_DNA"/>
</dbReference>
<accession>A0AAN8X4F0</accession>
<name>A0AAN8X4F0_HALRR</name>
<evidence type="ECO:0000259" key="2">
    <source>
        <dbReference type="Pfam" id="PF26582"/>
    </source>
</evidence>
<dbReference type="InterPro" id="IPR041094">
    <property type="entry name" value="Brr2_helicase_PWI"/>
</dbReference>
<feature type="non-terminal residue" evidence="3">
    <location>
        <position position="391"/>
    </location>
</feature>
<keyword evidence="4" id="KW-1185">Reference proteome</keyword>
<dbReference type="Pfam" id="PF18149">
    <property type="entry name" value="Helicase_PWI"/>
    <property type="match status" value="1"/>
</dbReference>
<evidence type="ECO:0000259" key="1">
    <source>
        <dbReference type="Pfam" id="PF18149"/>
    </source>
</evidence>
<dbReference type="Pfam" id="PF26582">
    <property type="entry name" value="ASCC3_N"/>
    <property type="match status" value="1"/>
</dbReference>
<dbReference type="AlphaFoldDB" id="A0AAN8X4F0"/>
<gene>
    <name evidence="3" type="ORF">SK128_002440</name>
</gene>
<dbReference type="Proteomes" id="UP001381693">
    <property type="component" value="Unassembled WGS sequence"/>
</dbReference>
<comment type="caution">
    <text evidence="3">The sequence shown here is derived from an EMBL/GenBank/DDBJ whole genome shotgun (WGS) entry which is preliminary data.</text>
</comment>
<proteinExistence type="predicted"/>
<reference evidence="3 4" key="1">
    <citation type="submission" date="2023-11" db="EMBL/GenBank/DDBJ databases">
        <title>Halocaridina rubra genome assembly.</title>
        <authorList>
            <person name="Smith C."/>
        </authorList>
    </citation>
    <scope>NUCLEOTIDE SEQUENCE [LARGE SCALE GENOMIC DNA]</scope>
    <source>
        <strain evidence="3">EP-1</strain>
        <tissue evidence="3">Whole</tissue>
    </source>
</reference>
<protein>
    <submittedName>
        <fullName evidence="3">Uncharacterized protein</fullName>
    </submittedName>
</protein>
<organism evidence="3 4">
    <name type="scientific">Halocaridina rubra</name>
    <name type="common">Hawaiian red shrimp</name>
    <dbReference type="NCBI Taxonomy" id="373956"/>
    <lineage>
        <taxon>Eukaryota</taxon>
        <taxon>Metazoa</taxon>
        <taxon>Ecdysozoa</taxon>
        <taxon>Arthropoda</taxon>
        <taxon>Crustacea</taxon>
        <taxon>Multicrustacea</taxon>
        <taxon>Malacostraca</taxon>
        <taxon>Eumalacostraca</taxon>
        <taxon>Eucarida</taxon>
        <taxon>Decapoda</taxon>
        <taxon>Pleocyemata</taxon>
        <taxon>Caridea</taxon>
        <taxon>Atyoidea</taxon>
        <taxon>Atyidae</taxon>
        <taxon>Halocaridina</taxon>
    </lineage>
</organism>